<keyword evidence="2" id="KW-1185">Reference proteome</keyword>
<dbReference type="Proteomes" id="UP000308600">
    <property type="component" value="Unassembled WGS sequence"/>
</dbReference>
<evidence type="ECO:0000313" key="1">
    <source>
        <dbReference type="EMBL" id="TFK76860.1"/>
    </source>
</evidence>
<reference evidence="1 2" key="1">
    <citation type="journal article" date="2019" name="Nat. Ecol. Evol.">
        <title>Megaphylogeny resolves global patterns of mushroom evolution.</title>
        <authorList>
            <person name="Varga T."/>
            <person name="Krizsan K."/>
            <person name="Foldi C."/>
            <person name="Dima B."/>
            <person name="Sanchez-Garcia M."/>
            <person name="Sanchez-Ramirez S."/>
            <person name="Szollosi G.J."/>
            <person name="Szarkandi J.G."/>
            <person name="Papp V."/>
            <person name="Albert L."/>
            <person name="Andreopoulos W."/>
            <person name="Angelini C."/>
            <person name="Antonin V."/>
            <person name="Barry K.W."/>
            <person name="Bougher N.L."/>
            <person name="Buchanan P."/>
            <person name="Buyck B."/>
            <person name="Bense V."/>
            <person name="Catcheside P."/>
            <person name="Chovatia M."/>
            <person name="Cooper J."/>
            <person name="Damon W."/>
            <person name="Desjardin D."/>
            <person name="Finy P."/>
            <person name="Geml J."/>
            <person name="Haridas S."/>
            <person name="Hughes K."/>
            <person name="Justo A."/>
            <person name="Karasinski D."/>
            <person name="Kautmanova I."/>
            <person name="Kiss B."/>
            <person name="Kocsube S."/>
            <person name="Kotiranta H."/>
            <person name="LaButti K.M."/>
            <person name="Lechner B.E."/>
            <person name="Liimatainen K."/>
            <person name="Lipzen A."/>
            <person name="Lukacs Z."/>
            <person name="Mihaltcheva S."/>
            <person name="Morgado L.N."/>
            <person name="Niskanen T."/>
            <person name="Noordeloos M.E."/>
            <person name="Ohm R.A."/>
            <person name="Ortiz-Santana B."/>
            <person name="Ovrebo C."/>
            <person name="Racz N."/>
            <person name="Riley R."/>
            <person name="Savchenko A."/>
            <person name="Shiryaev A."/>
            <person name="Soop K."/>
            <person name="Spirin V."/>
            <person name="Szebenyi C."/>
            <person name="Tomsovsky M."/>
            <person name="Tulloss R.E."/>
            <person name="Uehling J."/>
            <person name="Grigoriev I.V."/>
            <person name="Vagvolgyi C."/>
            <person name="Papp T."/>
            <person name="Martin F.M."/>
            <person name="Miettinen O."/>
            <person name="Hibbett D.S."/>
            <person name="Nagy L.G."/>
        </authorList>
    </citation>
    <scope>NUCLEOTIDE SEQUENCE [LARGE SCALE GENOMIC DNA]</scope>
    <source>
        <strain evidence="1 2">NL-1719</strain>
    </source>
</reference>
<dbReference type="EMBL" id="ML208259">
    <property type="protein sequence ID" value="TFK76860.1"/>
    <property type="molecule type" value="Genomic_DNA"/>
</dbReference>
<organism evidence="1 2">
    <name type="scientific">Pluteus cervinus</name>
    <dbReference type="NCBI Taxonomy" id="181527"/>
    <lineage>
        <taxon>Eukaryota</taxon>
        <taxon>Fungi</taxon>
        <taxon>Dikarya</taxon>
        <taxon>Basidiomycota</taxon>
        <taxon>Agaricomycotina</taxon>
        <taxon>Agaricomycetes</taxon>
        <taxon>Agaricomycetidae</taxon>
        <taxon>Agaricales</taxon>
        <taxon>Pluteineae</taxon>
        <taxon>Pluteaceae</taxon>
        <taxon>Pluteus</taxon>
    </lineage>
</organism>
<name>A0ACD3BG59_9AGAR</name>
<accession>A0ACD3BG59</accession>
<evidence type="ECO:0000313" key="2">
    <source>
        <dbReference type="Proteomes" id="UP000308600"/>
    </source>
</evidence>
<sequence>MTTIAIARVYQRSFNTRPNTTLAFTGGSLNALGDVIAQITQNTVGRKPHEEYPGFDAARTLRFFCYGLAISPLLGRWNKYLEHRFPLRVGRGQRKVSIRALSKRVAYDQLLMAPTGLAVFLGSMGLMEAHSIDQIQEKYTDLFIPALIANWKVWPAAQLLNFRFMPLAYRVPFQSACGMFWTLYLSLLNSACVF</sequence>
<protein>
    <submittedName>
        <fullName evidence="1">Uncharacterized protein</fullName>
    </submittedName>
</protein>
<proteinExistence type="predicted"/>
<gene>
    <name evidence="1" type="ORF">BDN72DRAFT_14761</name>
</gene>